<proteinExistence type="predicted"/>
<comment type="caution">
    <text evidence="1">The sequence shown here is derived from an EMBL/GenBank/DDBJ whole genome shotgun (WGS) entry which is preliminary data.</text>
</comment>
<dbReference type="EMBL" id="BKCJ010472846">
    <property type="protein sequence ID" value="GFA70832.1"/>
    <property type="molecule type" value="Genomic_DNA"/>
</dbReference>
<dbReference type="AlphaFoldDB" id="A0A699K1D7"/>
<reference evidence="1" key="1">
    <citation type="journal article" date="2019" name="Sci. Rep.">
        <title>Draft genome of Tanacetum cinerariifolium, the natural source of mosquito coil.</title>
        <authorList>
            <person name="Yamashiro T."/>
            <person name="Shiraishi A."/>
            <person name="Satake H."/>
            <person name="Nakayama K."/>
        </authorList>
    </citation>
    <scope>NUCLEOTIDE SEQUENCE</scope>
</reference>
<evidence type="ECO:0000313" key="1">
    <source>
        <dbReference type="EMBL" id="GFA70832.1"/>
    </source>
</evidence>
<gene>
    <name evidence="1" type="ORF">Tci_642804</name>
</gene>
<protein>
    <submittedName>
        <fullName evidence="1">Uncharacterized protein</fullName>
    </submittedName>
</protein>
<sequence length="104" mass="11944">MESCQIKVNLTAPTLMVPSIEDLSPYSIIAIPFVRLVYENSKKEGRFMNIDDIPKFCNAIGKSAEECKKINLDVKHGFKYPPLSEQDAEIIRIFEECIQDRLKH</sequence>
<organism evidence="1">
    <name type="scientific">Tanacetum cinerariifolium</name>
    <name type="common">Dalmatian daisy</name>
    <name type="synonym">Chrysanthemum cinerariifolium</name>
    <dbReference type="NCBI Taxonomy" id="118510"/>
    <lineage>
        <taxon>Eukaryota</taxon>
        <taxon>Viridiplantae</taxon>
        <taxon>Streptophyta</taxon>
        <taxon>Embryophyta</taxon>
        <taxon>Tracheophyta</taxon>
        <taxon>Spermatophyta</taxon>
        <taxon>Magnoliopsida</taxon>
        <taxon>eudicotyledons</taxon>
        <taxon>Gunneridae</taxon>
        <taxon>Pentapetalae</taxon>
        <taxon>asterids</taxon>
        <taxon>campanulids</taxon>
        <taxon>Asterales</taxon>
        <taxon>Asteraceae</taxon>
        <taxon>Asteroideae</taxon>
        <taxon>Anthemideae</taxon>
        <taxon>Anthemidinae</taxon>
        <taxon>Tanacetum</taxon>
    </lineage>
</organism>
<name>A0A699K1D7_TANCI</name>
<accession>A0A699K1D7</accession>